<name>A0ABW5FIB9_9PSEU</name>
<organism evidence="1 2">
    <name type="scientific">Amycolatopsis pigmentata</name>
    <dbReference type="NCBI Taxonomy" id="450801"/>
    <lineage>
        <taxon>Bacteria</taxon>
        <taxon>Bacillati</taxon>
        <taxon>Actinomycetota</taxon>
        <taxon>Actinomycetes</taxon>
        <taxon>Pseudonocardiales</taxon>
        <taxon>Pseudonocardiaceae</taxon>
        <taxon>Amycolatopsis</taxon>
    </lineage>
</organism>
<comment type="caution">
    <text evidence="1">The sequence shown here is derived from an EMBL/GenBank/DDBJ whole genome shotgun (WGS) entry which is preliminary data.</text>
</comment>
<gene>
    <name evidence="1" type="ORF">ACFSXZ_00165</name>
</gene>
<evidence type="ECO:0000313" key="2">
    <source>
        <dbReference type="Proteomes" id="UP001597417"/>
    </source>
</evidence>
<proteinExistence type="predicted"/>
<reference evidence="2" key="1">
    <citation type="journal article" date="2019" name="Int. J. Syst. Evol. Microbiol.">
        <title>The Global Catalogue of Microorganisms (GCM) 10K type strain sequencing project: providing services to taxonomists for standard genome sequencing and annotation.</title>
        <authorList>
            <consortium name="The Broad Institute Genomics Platform"/>
            <consortium name="The Broad Institute Genome Sequencing Center for Infectious Disease"/>
            <person name="Wu L."/>
            <person name="Ma J."/>
        </authorList>
    </citation>
    <scope>NUCLEOTIDE SEQUENCE [LARGE SCALE GENOMIC DNA]</scope>
    <source>
        <strain evidence="2">CGMCC 4.7645</strain>
    </source>
</reference>
<dbReference type="Proteomes" id="UP001597417">
    <property type="component" value="Unassembled WGS sequence"/>
</dbReference>
<protein>
    <submittedName>
        <fullName evidence="1">Uncharacterized protein</fullName>
    </submittedName>
</protein>
<sequence>MLGIRVAPADGPYDGDLVIRLAPPADPLSLLPPERLADVEMLLAFDGWWQCVGRWCGVDDRWSHIVAPNTAAVMDLHGDLRARTQLLREKPSA</sequence>
<evidence type="ECO:0000313" key="1">
    <source>
        <dbReference type="EMBL" id="MFD2414744.1"/>
    </source>
</evidence>
<accession>A0ABW5FIB9</accession>
<keyword evidence="2" id="KW-1185">Reference proteome</keyword>
<dbReference type="EMBL" id="JBHUKR010000001">
    <property type="protein sequence ID" value="MFD2414744.1"/>
    <property type="molecule type" value="Genomic_DNA"/>
</dbReference>
<dbReference type="RefSeq" id="WP_378259903.1">
    <property type="nucleotide sequence ID" value="NZ_JBHUKR010000001.1"/>
</dbReference>